<dbReference type="KEGG" id="aqu:109585439"/>
<dbReference type="RefSeq" id="XP_019857085.1">
    <property type="nucleotide sequence ID" value="XM_020001526.1"/>
</dbReference>
<dbReference type="GO" id="GO:0016787">
    <property type="term" value="F:hydrolase activity"/>
    <property type="evidence" value="ECO:0007669"/>
    <property type="project" value="InterPro"/>
</dbReference>
<keyword evidence="2" id="KW-0210">Decarboxylase</keyword>
<dbReference type="AlphaFoldDB" id="A0AAN0JJ77"/>
<evidence type="ECO:0000256" key="1">
    <source>
        <dbReference type="ARBA" id="ARBA00023239"/>
    </source>
</evidence>
<comment type="pathway">
    <text evidence="2">Secondary metabolite metabolism; quinolate metabolism.</text>
</comment>
<reference evidence="5" key="1">
    <citation type="journal article" date="2010" name="Nature">
        <title>The Amphimedon queenslandica genome and the evolution of animal complexity.</title>
        <authorList>
            <person name="Srivastava M."/>
            <person name="Simakov O."/>
            <person name="Chapman J."/>
            <person name="Fahey B."/>
            <person name="Gauthier M.E."/>
            <person name="Mitros T."/>
            <person name="Richards G.S."/>
            <person name="Conaco C."/>
            <person name="Dacre M."/>
            <person name="Hellsten U."/>
            <person name="Larroux C."/>
            <person name="Putnam N.H."/>
            <person name="Stanke M."/>
            <person name="Adamska M."/>
            <person name="Darling A."/>
            <person name="Degnan S.M."/>
            <person name="Oakley T.H."/>
            <person name="Plachetzki D.C."/>
            <person name="Zhai Y."/>
            <person name="Adamski M."/>
            <person name="Calcino A."/>
            <person name="Cummins S.F."/>
            <person name="Goodstein D.M."/>
            <person name="Harris C."/>
            <person name="Jackson D.J."/>
            <person name="Leys S.P."/>
            <person name="Shu S."/>
            <person name="Woodcroft B.J."/>
            <person name="Vervoort M."/>
            <person name="Kosik K.S."/>
            <person name="Manning G."/>
            <person name="Degnan B.M."/>
            <person name="Rokhsar D.S."/>
        </authorList>
    </citation>
    <scope>NUCLEOTIDE SEQUENCE [LARGE SCALE GENOMIC DNA]</scope>
</reference>
<evidence type="ECO:0000259" key="3">
    <source>
        <dbReference type="Pfam" id="PF04909"/>
    </source>
</evidence>
<evidence type="ECO:0000313" key="4">
    <source>
        <dbReference type="EnsemblMetazoa" id="XP_019857085.1"/>
    </source>
</evidence>
<dbReference type="PANTHER" id="PTHR21240">
    <property type="entry name" value="2-AMINO-3-CARBOXYLMUCONATE-6-SEMIALDEHYDE DECARBOXYLASE"/>
    <property type="match status" value="1"/>
</dbReference>
<evidence type="ECO:0000256" key="2">
    <source>
        <dbReference type="RuleBase" id="RU366045"/>
    </source>
</evidence>
<comment type="similarity">
    <text evidence="2">Belongs to the metallo-dependent hydrolases superfamily.</text>
</comment>
<dbReference type="InterPro" id="IPR032465">
    <property type="entry name" value="ACMSD"/>
</dbReference>
<name>A0AAN0JJ77_AMPQE</name>
<dbReference type="SUPFAM" id="SSF51556">
    <property type="entry name" value="Metallo-dependent hydrolases"/>
    <property type="match status" value="1"/>
</dbReference>
<dbReference type="PANTHER" id="PTHR21240:SF28">
    <property type="entry name" value="ISO-OROTATE DECARBOXYLASE (EUROFUNG)"/>
    <property type="match status" value="1"/>
</dbReference>
<keyword evidence="1 2" id="KW-0456">Lyase</keyword>
<keyword evidence="5" id="KW-1185">Reference proteome</keyword>
<dbReference type="EC" id="4.1.1.45" evidence="2"/>
<dbReference type="EnsemblMetazoa" id="XM_020001526.1">
    <property type="protein sequence ID" value="XP_019857085.1"/>
    <property type="gene ID" value="LOC109585439"/>
</dbReference>
<dbReference type="InterPro" id="IPR032466">
    <property type="entry name" value="Metal_Hydrolase"/>
</dbReference>
<reference evidence="4" key="2">
    <citation type="submission" date="2024-06" db="UniProtKB">
        <authorList>
            <consortium name="EnsemblMetazoa"/>
        </authorList>
    </citation>
    <scope>IDENTIFICATION</scope>
</reference>
<dbReference type="GO" id="GO:0005829">
    <property type="term" value="C:cytosol"/>
    <property type="evidence" value="ECO:0007669"/>
    <property type="project" value="UniProtKB-UniRule"/>
</dbReference>
<comment type="function">
    <text evidence="2">Converts alpha-amino-beta-carboxymuconate-epsilon-semialdehyde (ACMS) to alpha-aminomuconate semialdehyde (AMS).</text>
</comment>
<dbReference type="GO" id="GO:0001760">
    <property type="term" value="F:aminocarboxymuconate-semialdehyde decarboxylase activity"/>
    <property type="evidence" value="ECO:0007669"/>
    <property type="project" value="UniProtKB-UniRule"/>
</dbReference>
<comment type="subunit">
    <text evidence="2">Monomer.</text>
</comment>
<proteinExistence type="inferred from homology"/>
<dbReference type="GO" id="GO:0019748">
    <property type="term" value="P:secondary metabolic process"/>
    <property type="evidence" value="ECO:0007669"/>
    <property type="project" value="TreeGrafter"/>
</dbReference>
<accession>A0AAN0JJ77</accession>
<dbReference type="GO" id="GO:1904985">
    <property type="term" value="P:negative regulation of quinolinate biosynthetic process"/>
    <property type="evidence" value="ECO:0007669"/>
    <property type="project" value="UniProtKB-UniRule"/>
</dbReference>
<comment type="catalytic activity">
    <reaction evidence="2">
        <text>2-amino-3-carboxymuconate 6-semialdehyde + H(+) = 2-aminomuconate 6-semialdehyde + CO2</text>
        <dbReference type="Rhea" id="RHEA:16557"/>
        <dbReference type="ChEBI" id="CHEBI:15378"/>
        <dbReference type="ChEBI" id="CHEBI:16526"/>
        <dbReference type="ChEBI" id="CHEBI:77634"/>
        <dbReference type="ChEBI" id="CHEBI:77803"/>
        <dbReference type="EC" id="4.1.1.45"/>
    </reaction>
</comment>
<dbReference type="Pfam" id="PF04909">
    <property type="entry name" value="Amidohydro_2"/>
    <property type="match status" value="1"/>
</dbReference>
<dbReference type="GeneID" id="109585439"/>
<dbReference type="Gene3D" id="3.20.20.140">
    <property type="entry name" value="Metal-dependent hydrolases"/>
    <property type="match status" value="1"/>
</dbReference>
<evidence type="ECO:0000313" key="5">
    <source>
        <dbReference type="Proteomes" id="UP000007879"/>
    </source>
</evidence>
<dbReference type="InterPro" id="IPR006680">
    <property type="entry name" value="Amidohydro-rel"/>
</dbReference>
<feature type="domain" description="Amidohydrolase-related" evidence="3">
    <location>
        <begin position="213"/>
        <end position="414"/>
    </location>
</feature>
<organism evidence="4 5">
    <name type="scientific">Amphimedon queenslandica</name>
    <name type="common">Sponge</name>
    <dbReference type="NCBI Taxonomy" id="400682"/>
    <lineage>
        <taxon>Eukaryota</taxon>
        <taxon>Metazoa</taxon>
        <taxon>Porifera</taxon>
        <taxon>Demospongiae</taxon>
        <taxon>Heteroscleromorpha</taxon>
        <taxon>Haplosclerida</taxon>
        <taxon>Niphatidae</taxon>
        <taxon>Amphimedon</taxon>
    </lineage>
</organism>
<dbReference type="Proteomes" id="UP000007879">
    <property type="component" value="Unassembled WGS sequence"/>
</dbReference>
<sequence length="483" mass="54462">MADFNELVELREEEREPSGPVFSSSVSSVQYSFSVKDKCLSGPPPPFSRWSFLGYLAQKLGGNFSYEPEDMFTDEGCALTPSTQELLRQRVFNDLDPREVVDYHCHLVGHGDSGSQCYMHHSLKSWWNPLRRIKSAIFMGAAQVTSMEGGDIQFISRLLRLARHFVPISCTNINGSDLVVGGAVGVVSAGSSDERFVHGKLCLLPFDKFVDPLTGEEDEQRTTFSVPNEYSLMLSREYPDLFIAFGSVNPYRSDAIQRLQHLSELGVNVIKWLPNSMGIDPSDERIEPFYNKMKELNMILLVHCGEEHSVNAAYINNEYGNPLLLRRPLNCGVKIITAHCASEGRGVDIDRGDGSYETCFDLWLRLMREDRYKGLLYGDISAICAVLRVRYLHRLIQETDIHDRLVYGSDYPVPAINVVVHTSRLVRFGLITDEEKGSLDELYHYNPLLFDLASKRLLRGPNGEQFPAALFKAHPNLPPAAHH</sequence>
<protein>
    <recommendedName>
        <fullName evidence="2">2-amino-3-carboxymuconate-6-semialdehyde decarboxylase</fullName>
        <ecNumber evidence="2">4.1.1.45</ecNumber>
    </recommendedName>
    <alternativeName>
        <fullName evidence="2">Picolinate carboxylase</fullName>
    </alternativeName>
</protein>